<gene>
    <name evidence="1" type="ORF">Nepgr_017602</name>
</gene>
<organism evidence="1 2">
    <name type="scientific">Nepenthes gracilis</name>
    <name type="common">Slender pitcher plant</name>
    <dbReference type="NCBI Taxonomy" id="150966"/>
    <lineage>
        <taxon>Eukaryota</taxon>
        <taxon>Viridiplantae</taxon>
        <taxon>Streptophyta</taxon>
        <taxon>Embryophyta</taxon>
        <taxon>Tracheophyta</taxon>
        <taxon>Spermatophyta</taxon>
        <taxon>Magnoliopsida</taxon>
        <taxon>eudicotyledons</taxon>
        <taxon>Gunneridae</taxon>
        <taxon>Pentapetalae</taxon>
        <taxon>Caryophyllales</taxon>
        <taxon>Nepenthaceae</taxon>
        <taxon>Nepenthes</taxon>
    </lineage>
</organism>
<evidence type="ECO:0000313" key="1">
    <source>
        <dbReference type="EMBL" id="GMH15761.1"/>
    </source>
</evidence>
<name>A0AAD3SSC0_NEPGR</name>
<comment type="caution">
    <text evidence="1">The sequence shown here is derived from an EMBL/GenBank/DDBJ whole genome shotgun (WGS) entry which is preliminary data.</text>
</comment>
<keyword evidence="2" id="KW-1185">Reference proteome</keyword>
<sequence length="141" mass="15864">MSFVSVLLPAVSKCRVSPNFHPFNNRTRNFYEGSDLRNSSALSSPFSSNSWSRSVLSRKRGRETLIPFCDKNPQSANEDRRALETVLRLYSAIKSRDLEELSDIIGEECRCVSNFVLAFKPLHGKQVRHGVIGQSDLEMGA</sequence>
<dbReference type="PANTHER" id="PTHR33698">
    <property type="entry name" value="NUCLEAR TRANSPORT FACTOR 2 (NTF2)-LIKE PROTEIN"/>
    <property type="match status" value="1"/>
</dbReference>
<accession>A0AAD3SSC0</accession>
<protein>
    <submittedName>
        <fullName evidence="1">Uncharacterized protein</fullName>
    </submittedName>
</protein>
<dbReference type="AlphaFoldDB" id="A0AAD3SSC0"/>
<evidence type="ECO:0000313" key="2">
    <source>
        <dbReference type="Proteomes" id="UP001279734"/>
    </source>
</evidence>
<dbReference type="PANTHER" id="PTHR33698:SF6">
    <property type="entry name" value="TRANSMEMBRANE PROTEIN"/>
    <property type="match status" value="1"/>
</dbReference>
<proteinExistence type="predicted"/>
<dbReference type="Proteomes" id="UP001279734">
    <property type="component" value="Unassembled WGS sequence"/>
</dbReference>
<reference evidence="1" key="1">
    <citation type="submission" date="2023-05" db="EMBL/GenBank/DDBJ databases">
        <title>Nepenthes gracilis genome sequencing.</title>
        <authorList>
            <person name="Fukushima K."/>
        </authorList>
    </citation>
    <scope>NUCLEOTIDE SEQUENCE</scope>
    <source>
        <strain evidence="1">SING2019-196</strain>
    </source>
</reference>
<dbReference type="EMBL" id="BSYO01000015">
    <property type="protein sequence ID" value="GMH15761.1"/>
    <property type="molecule type" value="Genomic_DNA"/>
</dbReference>